<sequence>MAERGVDHAIVVKGVRVDAAKVTAELLADALVREAAVAAVDGRLVAYAVPERSADVSEARAAAVDSWRAVFDETYGSIGDDLTPASATTGWNDSFTGKPIAPAQMAEWVDTTVARIAALAPKRVLEIGAGTGLLVRPLVSSGTIDTYVATDFSASAVTVLDQLADELRRAGATTKLVVAQADAVDATRVADGEYDVVVLNSVVQYFPSLHYLTEVLDAALAVVRPGGHVVLGDLRNQAVADAFFALKHELRGEADDVREAIRHDRNHDGELSVHPAWLAATPARASRVTCVEIAPRRGESTTEMPLFRYDAVLHVDCADTPERVVPEPGADLQLTALERRLVAGAEPFGYRAVRNGRLDAALAGSDRHGFTP</sequence>
<accession>A0ABW3R2T9</accession>
<dbReference type="RefSeq" id="WP_380728366.1">
    <property type="nucleotide sequence ID" value="NZ_JBHTLK010000234.1"/>
</dbReference>
<name>A0ABW3R2T9_9PSEU</name>
<dbReference type="Proteomes" id="UP001597168">
    <property type="component" value="Unassembled WGS sequence"/>
</dbReference>
<reference evidence="2" key="1">
    <citation type="journal article" date="2019" name="Int. J. Syst. Evol. Microbiol.">
        <title>The Global Catalogue of Microorganisms (GCM) 10K type strain sequencing project: providing services to taxonomists for standard genome sequencing and annotation.</title>
        <authorList>
            <consortium name="The Broad Institute Genomics Platform"/>
            <consortium name="The Broad Institute Genome Sequencing Center for Infectious Disease"/>
            <person name="Wu L."/>
            <person name="Ma J."/>
        </authorList>
    </citation>
    <scope>NUCLEOTIDE SEQUENCE [LARGE SCALE GENOMIC DNA]</scope>
    <source>
        <strain evidence="2">CCUG 60214</strain>
    </source>
</reference>
<dbReference type="SUPFAM" id="SSF56801">
    <property type="entry name" value="Acetyl-CoA synthetase-like"/>
    <property type="match status" value="1"/>
</dbReference>
<evidence type="ECO:0000313" key="2">
    <source>
        <dbReference type="Proteomes" id="UP001597168"/>
    </source>
</evidence>
<feature type="non-terminal residue" evidence="1">
    <location>
        <position position="372"/>
    </location>
</feature>
<proteinExistence type="predicted"/>
<keyword evidence="2" id="KW-1185">Reference proteome</keyword>
<dbReference type="InterPro" id="IPR029063">
    <property type="entry name" value="SAM-dependent_MTases_sf"/>
</dbReference>
<dbReference type="CDD" id="cd02440">
    <property type="entry name" value="AdoMet_MTases"/>
    <property type="match status" value="1"/>
</dbReference>
<dbReference type="Gene3D" id="3.40.50.150">
    <property type="entry name" value="Vaccinia Virus protein VP39"/>
    <property type="match status" value="1"/>
</dbReference>
<keyword evidence="1" id="KW-0808">Transferase</keyword>
<dbReference type="GO" id="GO:0008168">
    <property type="term" value="F:methyltransferase activity"/>
    <property type="evidence" value="ECO:0007669"/>
    <property type="project" value="UniProtKB-KW"/>
</dbReference>
<organism evidence="1 2">
    <name type="scientific">Saccharothrix hoggarensis</name>
    <dbReference type="NCBI Taxonomy" id="913853"/>
    <lineage>
        <taxon>Bacteria</taxon>
        <taxon>Bacillati</taxon>
        <taxon>Actinomycetota</taxon>
        <taxon>Actinomycetes</taxon>
        <taxon>Pseudonocardiales</taxon>
        <taxon>Pseudonocardiaceae</taxon>
        <taxon>Saccharothrix</taxon>
    </lineage>
</organism>
<dbReference type="PANTHER" id="PTHR43861">
    <property type="entry name" value="TRANS-ACONITATE 2-METHYLTRANSFERASE-RELATED"/>
    <property type="match status" value="1"/>
</dbReference>
<keyword evidence="1" id="KW-0489">Methyltransferase</keyword>
<dbReference type="EMBL" id="JBHTLK010000234">
    <property type="protein sequence ID" value="MFD1151398.1"/>
    <property type="molecule type" value="Genomic_DNA"/>
</dbReference>
<dbReference type="Pfam" id="PF13489">
    <property type="entry name" value="Methyltransf_23"/>
    <property type="match status" value="1"/>
</dbReference>
<comment type="caution">
    <text evidence="1">The sequence shown here is derived from an EMBL/GenBank/DDBJ whole genome shotgun (WGS) entry which is preliminary data.</text>
</comment>
<dbReference type="GO" id="GO:0032259">
    <property type="term" value="P:methylation"/>
    <property type="evidence" value="ECO:0007669"/>
    <property type="project" value="UniProtKB-KW"/>
</dbReference>
<gene>
    <name evidence="1" type="ORF">ACFQ3T_30065</name>
</gene>
<protein>
    <submittedName>
        <fullName evidence="1">Methyltransferase domain-containing protein</fullName>
    </submittedName>
</protein>
<dbReference type="SUPFAM" id="SSF53335">
    <property type="entry name" value="S-adenosyl-L-methionine-dependent methyltransferases"/>
    <property type="match status" value="1"/>
</dbReference>
<evidence type="ECO:0000313" key="1">
    <source>
        <dbReference type="EMBL" id="MFD1151398.1"/>
    </source>
</evidence>